<dbReference type="Proteomes" id="UP000768646">
    <property type="component" value="Unassembled WGS sequence"/>
</dbReference>
<evidence type="ECO:0000313" key="2">
    <source>
        <dbReference type="Proteomes" id="UP000768646"/>
    </source>
</evidence>
<comment type="caution">
    <text evidence="1">The sequence shown here is derived from an EMBL/GenBank/DDBJ whole genome shotgun (WGS) entry which is preliminary data.</text>
</comment>
<organism evidence="1 2">
    <name type="scientific">Pneumocystis oryctolagi</name>
    <dbReference type="NCBI Taxonomy" id="42067"/>
    <lineage>
        <taxon>Eukaryota</taxon>
        <taxon>Fungi</taxon>
        <taxon>Dikarya</taxon>
        <taxon>Ascomycota</taxon>
        <taxon>Taphrinomycotina</taxon>
        <taxon>Pneumocystomycetes</taxon>
        <taxon>Pneumocystaceae</taxon>
        <taxon>Pneumocystis</taxon>
    </lineage>
</organism>
<dbReference type="EMBL" id="JABTEG010000008">
    <property type="protein sequence ID" value="KAG4304510.1"/>
    <property type="molecule type" value="Genomic_DNA"/>
</dbReference>
<keyword evidence="2" id="KW-1185">Reference proteome</keyword>
<name>A0ACB7CBU2_9ASCO</name>
<reference evidence="1 2" key="1">
    <citation type="journal article" date="2021" name="Commun. Biol.">
        <title>Genomic insights into the host specific adaptation of the Pneumocystis genus.</title>
        <authorList>
            <person name="Cisse O.H."/>
            <person name="Ma L."/>
            <person name="Dekker J.P."/>
            <person name="Khil P.P."/>
            <person name="Youn J.-H."/>
            <person name="Brenchley J.M."/>
            <person name="Blair R."/>
            <person name="Pahar B."/>
            <person name="Chabe M."/>
            <person name="Van Rompay K.K.A."/>
            <person name="Keesler R."/>
            <person name="Sukura A."/>
            <person name="Hirsch V."/>
            <person name="Kutty G."/>
            <person name="Liu Y."/>
            <person name="Peng L."/>
            <person name="Chen J."/>
            <person name="Song J."/>
            <person name="Weissenbacher-Lang C."/>
            <person name="Xu J."/>
            <person name="Upham N.S."/>
            <person name="Stajich J.E."/>
            <person name="Cuomo C.A."/>
            <person name="Cushion M.T."/>
            <person name="Kovacs J.A."/>
        </authorList>
    </citation>
    <scope>NUCLEOTIDE SEQUENCE [LARGE SCALE GENOMIC DNA]</scope>
    <source>
        <strain evidence="1 2">RABM</strain>
    </source>
</reference>
<proteinExistence type="predicted"/>
<gene>
    <name evidence="1" type="ORF">PORY_002220</name>
</gene>
<protein>
    <submittedName>
        <fullName evidence="1">Uncharacterized protein</fullName>
    </submittedName>
</protein>
<accession>A0ACB7CBU2</accession>
<evidence type="ECO:0000313" key="1">
    <source>
        <dbReference type="EMBL" id="KAG4304510.1"/>
    </source>
</evidence>
<sequence>MDKSKKDIPGFFYDEKKRRYFKIFENHAIDVLYPYSLENIRKRNKNDLEMKKKVLFTQTAQKTETNFFQRNIDREVGRQRIGSMSQHIACSYDALWINRLSMHHAKEPNLDHGSLITCLNFTPDMDYILFGTSFGLLGAIKSTSIEYAYGPSQWNISRSTSELTSLSVDSSGKFICTFMGNEKNPGYFQIGIVKKNIQENLLDYDINVTMVPRGKNALWASAISPSGQVAAIGGSRMAMIVKGIDNNAECVSDFYGLKSDVFAVEFLNVNTFLTGSRNGCVNFFDIRCKNTSQTRSIGLGIRHKSSVTNFGLIGDYYLIVAGLENSLNMYDIRMTRPVNDSFSQSVLSFNGHVNEYSFGYGFSISCNKRVVAAAGQDRVCFWSTLDGKLLRKKPMKFNASRALKFCQTSTKWFEELCIANETHLEWWSSN</sequence>